<dbReference type="Pfam" id="PF04055">
    <property type="entry name" value="Radical_SAM"/>
    <property type="match status" value="1"/>
</dbReference>
<evidence type="ECO:0000256" key="2">
    <source>
        <dbReference type="ARBA" id="ARBA00023004"/>
    </source>
</evidence>
<gene>
    <name evidence="5" type="ORF">GMD11_02195</name>
    <name evidence="6" type="ORF">GMD18_02190</name>
</gene>
<evidence type="ECO:0000313" key="6">
    <source>
        <dbReference type="EMBL" id="MTU03212.1"/>
    </source>
</evidence>
<keyword evidence="7" id="KW-1185">Reference proteome</keyword>
<sequence length="290" mass="33314">MHYVQVKGILSAKNGMNLYRGCSHGCIYCDSRSSCYQMPHAFEDIEVKQNALVLLEEALRRKRKKCMIGTGSMTDPYIPLETELGSVRQAMELVYKYGCGFTVLTKSDRILRDLDLLQKINASAKCVVQMTLTTYNEELCKKIEPYVSTTRERFEALKQLRDAGIPTVVWLAPILPFINDTEANLRGILDYCIEAGVYGIICFGMGLTLRDGNREYFYQQLDRHFPGLKKRYIDTYGNQYVIDSPNSKQLMQLLRQKCRQHGIIQDNQQLFAYLSTFTSNQADLQQSLFE</sequence>
<dbReference type="RefSeq" id="WP_155163567.1">
    <property type="nucleotide sequence ID" value="NZ_WNBG01000001.1"/>
</dbReference>
<dbReference type="GO" id="GO:0051536">
    <property type="term" value="F:iron-sulfur cluster binding"/>
    <property type="evidence" value="ECO:0007669"/>
    <property type="project" value="UniProtKB-KW"/>
</dbReference>
<feature type="domain" description="Radical SAM core" evidence="4">
    <location>
        <begin position="16"/>
        <end position="182"/>
    </location>
</feature>
<dbReference type="InterPro" id="IPR040086">
    <property type="entry name" value="MJ0683-like"/>
</dbReference>
<dbReference type="InterPro" id="IPR007197">
    <property type="entry name" value="rSAM"/>
</dbReference>
<dbReference type="Proteomes" id="UP000484547">
    <property type="component" value="Unassembled WGS sequence"/>
</dbReference>
<dbReference type="GO" id="GO:0003824">
    <property type="term" value="F:catalytic activity"/>
    <property type="evidence" value="ECO:0007669"/>
    <property type="project" value="InterPro"/>
</dbReference>
<evidence type="ECO:0000313" key="8">
    <source>
        <dbReference type="Proteomes" id="UP000484547"/>
    </source>
</evidence>
<keyword evidence="3" id="KW-0411">Iron-sulfur</keyword>
<dbReference type="PANTHER" id="PTHR43432:SF5">
    <property type="entry name" value="ELP3_MIAA_NIFB-LIKE RADICAL SAM CORE DOMAIN-CONTAINING PROTEIN"/>
    <property type="match status" value="1"/>
</dbReference>
<dbReference type="SFLD" id="SFLDG01084">
    <property type="entry name" value="Uncharacterised_Radical_SAM_Su"/>
    <property type="match status" value="1"/>
</dbReference>
<protein>
    <submittedName>
        <fullName evidence="5">Radical SAM protein</fullName>
    </submittedName>
</protein>
<dbReference type="EMBL" id="WNBW01000001">
    <property type="protein sequence ID" value="MTU03212.1"/>
    <property type="molecule type" value="Genomic_DNA"/>
</dbReference>
<organism evidence="5 8">
    <name type="scientific">Phascolarctobacterium faecium</name>
    <dbReference type="NCBI Taxonomy" id="33025"/>
    <lineage>
        <taxon>Bacteria</taxon>
        <taxon>Bacillati</taxon>
        <taxon>Bacillota</taxon>
        <taxon>Negativicutes</taxon>
        <taxon>Acidaminococcales</taxon>
        <taxon>Acidaminococcaceae</taxon>
        <taxon>Phascolarctobacterium</taxon>
    </lineage>
</organism>
<evidence type="ECO:0000313" key="5">
    <source>
        <dbReference type="EMBL" id="MTT75081.1"/>
    </source>
</evidence>
<dbReference type="SFLD" id="SFLDS00029">
    <property type="entry name" value="Radical_SAM"/>
    <property type="match status" value="1"/>
</dbReference>
<dbReference type="SUPFAM" id="SSF102114">
    <property type="entry name" value="Radical SAM enzymes"/>
    <property type="match status" value="1"/>
</dbReference>
<keyword evidence="2" id="KW-0408">Iron</keyword>
<comment type="caution">
    <text evidence="5">The sequence shown here is derived from an EMBL/GenBank/DDBJ whole genome shotgun (WGS) entry which is preliminary data.</text>
</comment>
<dbReference type="Proteomes" id="UP000443070">
    <property type="component" value="Unassembled WGS sequence"/>
</dbReference>
<name>A0A7X2XE53_9FIRM</name>
<evidence type="ECO:0000313" key="7">
    <source>
        <dbReference type="Proteomes" id="UP000443070"/>
    </source>
</evidence>
<dbReference type="AlphaFoldDB" id="A0A7X2XE53"/>
<proteinExistence type="predicted"/>
<accession>A0A7X2XE53</accession>
<reference evidence="7 8" key="1">
    <citation type="journal article" date="2019" name="Nat. Med.">
        <title>A library of human gut bacterial isolates paired with longitudinal multiomics data enables mechanistic microbiome research.</title>
        <authorList>
            <person name="Poyet M."/>
            <person name="Groussin M."/>
            <person name="Gibbons S.M."/>
            <person name="Avila-Pacheco J."/>
            <person name="Jiang X."/>
            <person name="Kearney S.M."/>
            <person name="Perrotta A.R."/>
            <person name="Berdy B."/>
            <person name="Zhao S."/>
            <person name="Lieberman T.D."/>
            <person name="Swanson P.K."/>
            <person name="Smith M."/>
            <person name="Roesemann S."/>
            <person name="Alexander J.E."/>
            <person name="Rich S.A."/>
            <person name="Livny J."/>
            <person name="Vlamakis H."/>
            <person name="Clish C."/>
            <person name="Bullock K."/>
            <person name="Deik A."/>
            <person name="Scott J."/>
            <person name="Pierce K.A."/>
            <person name="Xavier R.J."/>
            <person name="Alm E.J."/>
        </authorList>
    </citation>
    <scope>NUCLEOTIDE SEQUENCE [LARGE SCALE GENOMIC DNA]</scope>
    <source>
        <strain evidence="5 8">BIOML-A13</strain>
        <strain evidence="6 7">BIOML-A3</strain>
    </source>
</reference>
<keyword evidence="1" id="KW-0479">Metal-binding</keyword>
<dbReference type="OrthoDB" id="9785699at2"/>
<dbReference type="Gene3D" id="3.80.30.30">
    <property type="match status" value="1"/>
</dbReference>
<dbReference type="InterPro" id="IPR058240">
    <property type="entry name" value="rSAM_sf"/>
</dbReference>
<dbReference type="GO" id="GO:0046872">
    <property type="term" value="F:metal ion binding"/>
    <property type="evidence" value="ECO:0007669"/>
    <property type="project" value="UniProtKB-KW"/>
</dbReference>
<evidence type="ECO:0000259" key="4">
    <source>
        <dbReference type="Pfam" id="PF04055"/>
    </source>
</evidence>
<dbReference type="EMBL" id="WNBM01000001">
    <property type="protein sequence ID" value="MTT75081.1"/>
    <property type="molecule type" value="Genomic_DNA"/>
</dbReference>
<dbReference type="PANTHER" id="PTHR43432">
    <property type="entry name" value="SLR0285 PROTEIN"/>
    <property type="match status" value="1"/>
</dbReference>
<dbReference type="CDD" id="cd01335">
    <property type="entry name" value="Radical_SAM"/>
    <property type="match status" value="1"/>
</dbReference>
<evidence type="ECO:0000256" key="3">
    <source>
        <dbReference type="ARBA" id="ARBA00023014"/>
    </source>
</evidence>
<evidence type="ECO:0000256" key="1">
    <source>
        <dbReference type="ARBA" id="ARBA00022723"/>
    </source>
</evidence>